<keyword evidence="3" id="KW-1185">Reference proteome</keyword>
<gene>
    <name evidence="2" type="ORF">BGZ97_009603</name>
</gene>
<dbReference type="Proteomes" id="UP000823405">
    <property type="component" value="Unassembled WGS sequence"/>
</dbReference>
<reference evidence="2" key="1">
    <citation type="journal article" date="2020" name="Fungal Divers.">
        <title>Resolving the Mortierellaceae phylogeny through synthesis of multi-gene phylogenetics and phylogenomics.</title>
        <authorList>
            <person name="Vandepol N."/>
            <person name="Liber J."/>
            <person name="Desiro A."/>
            <person name="Na H."/>
            <person name="Kennedy M."/>
            <person name="Barry K."/>
            <person name="Grigoriev I.V."/>
            <person name="Miller A.N."/>
            <person name="O'Donnell K."/>
            <person name="Stajich J.E."/>
            <person name="Bonito G."/>
        </authorList>
    </citation>
    <scope>NUCLEOTIDE SEQUENCE</scope>
    <source>
        <strain evidence="2">NVP60</strain>
    </source>
</reference>
<name>A0A9P6QND0_9FUNG</name>
<evidence type="ECO:0000313" key="2">
    <source>
        <dbReference type="EMBL" id="KAG0279292.1"/>
    </source>
</evidence>
<feature type="region of interest" description="Disordered" evidence="1">
    <location>
        <begin position="162"/>
        <end position="232"/>
    </location>
</feature>
<feature type="compositionally biased region" description="Basic and acidic residues" evidence="1">
    <location>
        <begin position="189"/>
        <end position="224"/>
    </location>
</feature>
<sequence>SAFCRFYRTYAYYNPPPRRSAQFIRALPQFLPYKQRALDQYKRWDPSKGELAWGYHSVKALIDAAYYDPHVYLDMLDNDPTNPENLRNNKGKGWMGGVKGDGRMEIVDGAVDGEKEKEEEEEHGMFPGIWKSSRVINASKMQLEEEEHQSQAQDQDDLDNDLMGLHRKVPSTSTDDNSSAPAVPYPDTDETKWDEKEKDMRLQILKAYDDAAQRPEGKEYHDSIRTMAGSEM</sequence>
<comment type="caution">
    <text evidence="2">The sequence shown here is derived from an EMBL/GenBank/DDBJ whole genome shotgun (WGS) entry which is preliminary data.</text>
</comment>
<dbReference type="AlphaFoldDB" id="A0A9P6QND0"/>
<feature type="compositionally biased region" description="Polar residues" evidence="1">
    <location>
        <begin position="170"/>
        <end position="180"/>
    </location>
</feature>
<evidence type="ECO:0000313" key="3">
    <source>
        <dbReference type="Proteomes" id="UP000823405"/>
    </source>
</evidence>
<evidence type="ECO:0000256" key="1">
    <source>
        <dbReference type="SAM" id="MobiDB-lite"/>
    </source>
</evidence>
<accession>A0A9P6QND0</accession>
<dbReference type="EMBL" id="JAAAIN010004656">
    <property type="protein sequence ID" value="KAG0279292.1"/>
    <property type="molecule type" value="Genomic_DNA"/>
</dbReference>
<organism evidence="2 3">
    <name type="scientific">Linnemannia gamsii</name>
    <dbReference type="NCBI Taxonomy" id="64522"/>
    <lineage>
        <taxon>Eukaryota</taxon>
        <taxon>Fungi</taxon>
        <taxon>Fungi incertae sedis</taxon>
        <taxon>Mucoromycota</taxon>
        <taxon>Mortierellomycotina</taxon>
        <taxon>Mortierellomycetes</taxon>
        <taxon>Mortierellales</taxon>
        <taxon>Mortierellaceae</taxon>
        <taxon>Linnemannia</taxon>
    </lineage>
</organism>
<feature type="non-terminal residue" evidence="2">
    <location>
        <position position="232"/>
    </location>
</feature>
<proteinExistence type="predicted"/>
<dbReference type="OrthoDB" id="2438567at2759"/>
<protein>
    <submittedName>
        <fullName evidence="2">Uncharacterized protein</fullName>
    </submittedName>
</protein>